<organism evidence="1 2">
    <name type="scientific">Guyanagaster necrorhizus</name>
    <dbReference type="NCBI Taxonomy" id="856835"/>
    <lineage>
        <taxon>Eukaryota</taxon>
        <taxon>Fungi</taxon>
        <taxon>Dikarya</taxon>
        <taxon>Basidiomycota</taxon>
        <taxon>Agaricomycotina</taxon>
        <taxon>Agaricomycetes</taxon>
        <taxon>Agaricomycetidae</taxon>
        <taxon>Agaricales</taxon>
        <taxon>Marasmiineae</taxon>
        <taxon>Physalacriaceae</taxon>
        <taxon>Guyanagaster</taxon>
    </lineage>
</organism>
<evidence type="ECO:0000313" key="2">
    <source>
        <dbReference type="Proteomes" id="UP000812287"/>
    </source>
</evidence>
<comment type="caution">
    <text evidence="1">The sequence shown here is derived from an EMBL/GenBank/DDBJ whole genome shotgun (WGS) entry which is preliminary data.</text>
</comment>
<protein>
    <submittedName>
        <fullName evidence="1">Uncharacterized protein</fullName>
    </submittedName>
</protein>
<dbReference type="Proteomes" id="UP000812287">
    <property type="component" value="Unassembled WGS sequence"/>
</dbReference>
<dbReference type="AlphaFoldDB" id="A0A9P7VFE9"/>
<gene>
    <name evidence="1" type="ORF">BT62DRAFT_1014298</name>
</gene>
<dbReference type="GeneID" id="66100477"/>
<evidence type="ECO:0000313" key="1">
    <source>
        <dbReference type="EMBL" id="KAG7439166.1"/>
    </source>
</evidence>
<keyword evidence="2" id="KW-1185">Reference proteome</keyword>
<proteinExistence type="predicted"/>
<dbReference type="RefSeq" id="XP_043032670.1">
    <property type="nucleotide sequence ID" value="XM_043178190.1"/>
</dbReference>
<dbReference type="EMBL" id="MU250612">
    <property type="protein sequence ID" value="KAG7439166.1"/>
    <property type="molecule type" value="Genomic_DNA"/>
</dbReference>
<sequence>MIFPPDVVDSRDLFMLAAVAVEQQPLLTKEVVLEEDSDVEDITDQVKGRKCGSRKRALSVDCEAENSLKRAKDEAGKVVATYSVSKIERKFSKENAKVADASGSAIAPMPRRIYPFPKPAQGIQKSIKSIPDVDISWIPKSYRKRSSTSPDTPMHKLFLSECNYLLPEYHENGAVRRRNQNEREEFLNADEWAEVRGGYEVRCKACKRDISLDPREGMYYANLWIKHRSSCPGVYSSWLERNGWSRDSDKDWFRNKRIMH</sequence>
<reference evidence="1" key="1">
    <citation type="submission" date="2020-11" db="EMBL/GenBank/DDBJ databases">
        <title>Adaptations for nitrogen fixation in a non-lichenized fungal sporocarp promotes dispersal by wood-feeding termites.</title>
        <authorList>
            <consortium name="DOE Joint Genome Institute"/>
            <person name="Koch R.A."/>
            <person name="Yoon G."/>
            <person name="Arayal U."/>
            <person name="Lail K."/>
            <person name="Amirebrahimi M."/>
            <person name="Labutti K."/>
            <person name="Lipzen A."/>
            <person name="Riley R."/>
            <person name="Barry K."/>
            <person name="Henrissat B."/>
            <person name="Grigoriev I.V."/>
            <person name="Herr J.R."/>
            <person name="Aime M.C."/>
        </authorList>
    </citation>
    <scope>NUCLEOTIDE SEQUENCE</scope>
    <source>
        <strain evidence="1">MCA 3950</strain>
    </source>
</reference>
<name>A0A9P7VFE9_9AGAR</name>
<accession>A0A9P7VFE9</accession>
<dbReference type="OrthoDB" id="2855464at2759"/>